<dbReference type="InterPro" id="IPR018244">
    <property type="entry name" value="Allrgn_V5/Tpx1_CS"/>
</dbReference>
<dbReference type="InterPro" id="IPR001283">
    <property type="entry name" value="CRISP-related"/>
</dbReference>
<dbReference type="GO" id="GO:0090729">
    <property type="term" value="F:toxin activity"/>
    <property type="evidence" value="ECO:0007669"/>
    <property type="project" value="UniProtKB-KW"/>
</dbReference>
<name>A0AAD9V1Z6_ACRCE</name>
<dbReference type="CDD" id="cd05380">
    <property type="entry name" value="CAP_euk"/>
    <property type="match status" value="1"/>
</dbReference>
<feature type="region of interest" description="Disordered" evidence="3">
    <location>
        <begin position="329"/>
        <end position="358"/>
    </location>
</feature>
<accession>A0AAD9V1Z6</accession>
<dbReference type="GO" id="GO:0005576">
    <property type="term" value="C:extracellular region"/>
    <property type="evidence" value="ECO:0007669"/>
    <property type="project" value="InterPro"/>
</dbReference>
<evidence type="ECO:0000256" key="1">
    <source>
        <dbReference type="ARBA" id="ARBA00022656"/>
    </source>
</evidence>
<comment type="caution">
    <text evidence="6">The sequence shown here is derived from an EMBL/GenBank/DDBJ whole genome shotgun (WGS) entry which is preliminary data.</text>
</comment>
<organism evidence="6 7">
    <name type="scientific">Acropora cervicornis</name>
    <name type="common">Staghorn coral</name>
    <dbReference type="NCBI Taxonomy" id="6130"/>
    <lineage>
        <taxon>Eukaryota</taxon>
        <taxon>Metazoa</taxon>
        <taxon>Cnidaria</taxon>
        <taxon>Anthozoa</taxon>
        <taxon>Hexacorallia</taxon>
        <taxon>Scleractinia</taxon>
        <taxon>Astrocoeniina</taxon>
        <taxon>Acroporidae</taxon>
        <taxon>Acropora</taxon>
    </lineage>
</organism>
<dbReference type="SMART" id="SM00198">
    <property type="entry name" value="SCP"/>
    <property type="match status" value="1"/>
</dbReference>
<dbReference type="PROSITE" id="PS01009">
    <property type="entry name" value="CRISP_1"/>
    <property type="match status" value="1"/>
</dbReference>
<dbReference type="Pfam" id="PF01549">
    <property type="entry name" value="ShK"/>
    <property type="match status" value="4"/>
</dbReference>
<dbReference type="Gene3D" id="1.10.10.1940">
    <property type="match status" value="3"/>
</dbReference>
<evidence type="ECO:0000259" key="5">
    <source>
        <dbReference type="PROSITE" id="PS51670"/>
    </source>
</evidence>
<keyword evidence="7" id="KW-1185">Reference proteome</keyword>
<gene>
    <name evidence="6" type="ORF">P5673_019313</name>
</gene>
<feature type="domain" description="ShKT" evidence="5">
    <location>
        <begin position="433"/>
        <end position="471"/>
    </location>
</feature>
<reference evidence="6" key="1">
    <citation type="journal article" date="2023" name="G3 (Bethesda)">
        <title>Whole genome assembly and annotation of the endangered Caribbean coral Acropora cervicornis.</title>
        <authorList>
            <person name="Selwyn J.D."/>
            <person name="Vollmer S.V."/>
        </authorList>
    </citation>
    <scope>NUCLEOTIDE SEQUENCE</scope>
    <source>
        <strain evidence="6">K2</strain>
    </source>
</reference>
<evidence type="ECO:0000256" key="3">
    <source>
        <dbReference type="SAM" id="MobiDB-lite"/>
    </source>
</evidence>
<dbReference type="Pfam" id="PF00188">
    <property type="entry name" value="CAP"/>
    <property type="match status" value="1"/>
</dbReference>
<dbReference type="PANTHER" id="PTHR10334">
    <property type="entry name" value="CYSTEINE-RICH SECRETORY PROTEIN-RELATED"/>
    <property type="match status" value="1"/>
</dbReference>
<evidence type="ECO:0000313" key="7">
    <source>
        <dbReference type="Proteomes" id="UP001249851"/>
    </source>
</evidence>
<evidence type="ECO:0000256" key="4">
    <source>
        <dbReference type="SAM" id="SignalP"/>
    </source>
</evidence>
<feature type="chain" id="PRO_5041979132" evidence="4">
    <location>
        <begin position="19"/>
        <end position="471"/>
    </location>
</feature>
<keyword evidence="4" id="KW-0732">Signal</keyword>
<comment type="caution">
    <text evidence="2">Lacks conserved residue(s) required for the propagation of feature annotation.</text>
</comment>
<dbReference type="AlphaFoldDB" id="A0AAD9V1Z6"/>
<sequence>MKLILKCPFLWMITLAFASQRGPTSPRPNDFKQCRLSDDLKEQFVDFHNTYRGQVQPSAADMEYMEWSDDLGNLAQMWSDKCEWKHGFTKFGAWHPTTSFRSKTVGQNLAREWGKWIEHKEAGPEDSVRRWFKEKDYYSFGKFAYPMPRWMCRKEPCGHYTQVVWASSKIVGCAFNWCNKDFGTPHPWIPGETVVTCDYYPSGNVVGQLPYKVGPPCSKCASGKGWCYKNLCRECKDFSPKCGKAFTKSMCLTQRNLMEKHCPQMCNLCQKICDPGWYGENCEKRCQDKVGTSTCKWRVQNGHPCSVTYMKYECFKTCVCDLMPKPTTNPPPTRKPTKPTSTQVPIKTTPTQRPPPTTDCQDTAPRHCQFWSNLGQCKKQSKWMRENCKKSCGVCTCQDIHNTANCKRWAAVGECNKNPTWMEVNCPRSCLVCDCHNKNTKCSQWAKKAFCNDNQYAVWMAKNCKKSCNKC</sequence>
<dbReference type="SUPFAM" id="SSF55797">
    <property type="entry name" value="PR-1-like"/>
    <property type="match status" value="1"/>
</dbReference>
<dbReference type="InterPro" id="IPR014044">
    <property type="entry name" value="CAP_dom"/>
</dbReference>
<dbReference type="InterPro" id="IPR003582">
    <property type="entry name" value="ShKT_dom"/>
</dbReference>
<protein>
    <submittedName>
        <fullName evidence="6">Cysteine-rich secretory protein LCCL domain-containing 2</fullName>
    </submittedName>
</protein>
<dbReference type="Proteomes" id="UP001249851">
    <property type="component" value="Unassembled WGS sequence"/>
</dbReference>
<evidence type="ECO:0000256" key="2">
    <source>
        <dbReference type="PROSITE-ProRule" id="PRU01005"/>
    </source>
</evidence>
<dbReference type="EMBL" id="JARQWQ010000045">
    <property type="protein sequence ID" value="KAK2558197.1"/>
    <property type="molecule type" value="Genomic_DNA"/>
</dbReference>
<evidence type="ECO:0000313" key="6">
    <source>
        <dbReference type="EMBL" id="KAK2558197.1"/>
    </source>
</evidence>
<dbReference type="PROSITE" id="PS51670">
    <property type="entry name" value="SHKT"/>
    <property type="match status" value="2"/>
</dbReference>
<feature type="signal peptide" evidence="4">
    <location>
        <begin position="1"/>
        <end position="18"/>
    </location>
</feature>
<proteinExistence type="predicted"/>
<feature type="compositionally biased region" description="Low complexity" evidence="3">
    <location>
        <begin position="338"/>
        <end position="351"/>
    </location>
</feature>
<dbReference type="Gene3D" id="3.40.33.10">
    <property type="entry name" value="CAP"/>
    <property type="match status" value="1"/>
</dbReference>
<dbReference type="PRINTS" id="PR00837">
    <property type="entry name" value="V5TPXLIKE"/>
</dbReference>
<keyword evidence="1" id="KW-0800">Toxin</keyword>
<dbReference type="InterPro" id="IPR035940">
    <property type="entry name" value="CAP_sf"/>
</dbReference>
<reference evidence="6" key="2">
    <citation type="journal article" date="2023" name="Science">
        <title>Genomic signatures of disease resistance in endangered staghorn corals.</title>
        <authorList>
            <person name="Vollmer S.V."/>
            <person name="Selwyn J.D."/>
            <person name="Despard B.A."/>
            <person name="Roesel C.L."/>
        </authorList>
    </citation>
    <scope>NUCLEOTIDE SEQUENCE</scope>
    <source>
        <strain evidence="6">K2</strain>
    </source>
</reference>
<dbReference type="SMART" id="SM00254">
    <property type="entry name" value="ShKT"/>
    <property type="match status" value="4"/>
</dbReference>
<feature type="domain" description="ShKT" evidence="5">
    <location>
        <begin position="360"/>
        <end position="397"/>
    </location>
</feature>